<evidence type="ECO:0000256" key="7">
    <source>
        <dbReference type="ARBA" id="ARBA00022989"/>
    </source>
</evidence>
<evidence type="ECO:0000256" key="6">
    <source>
        <dbReference type="ARBA" id="ARBA00022692"/>
    </source>
</evidence>
<evidence type="ECO:0000256" key="8">
    <source>
        <dbReference type="ARBA" id="ARBA00023136"/>
    </source>
</evidence>
<comment type="catalytic activity">
    <reaction evidence="1 9">
        <text>riboflavin(in) = riboflavin(out)</text>
        <dbReference type="Rhea" id="RHEA:35015"/>
        <dbReference type="ChEBI" id="CHEBI:57986"/>
    </reaction>
</comment>
<evidence type="ECO:0000313" key="11">
    <source>
        <dbReference type="Proteomes" id="UP000002281"/>
    </source>
</evidence>
<keyword evidence="5 9" id="KW-1003">Cell membrane</keyword>
<keyword evidence="4 9" id="KW-0813">Transport</keyword>
<dbReference type="AlphaFoldDB" id="A0A9L0R177"/>
<dbReference type="PANTHER" id="PTHR12929:SF1">
    <property type="entry name" value="SOLUTE CARRIER FAMILY 52, RIBOFLAVIN TRANSPORTER, MEMBER 2"/>
    <property type="match status" value="1"/>
</dbReference>
<accession>A0A9L0R177</accession>
<protein>
    <recommendedName>
        <fullName evidence="9">Riboflavin transporter</fullName>
    </recommendedName>
</protein>
<keyword evidence="6 9" id="KW-0812">Transmembrane</keyword>
<name>A0A9L0R177_HORSE</name>
<comment type="subcellular location">
    <subcellularLocation>
        <location evidence="2 9">Cell membrane</location>
        <topology evidence="2 9">Multi-pass membrane protein</topology>
    </subcellularLocation>
</comment>
<evidence type="ECO:0000256" key="3">
    <source>
        <dbReference type="ARBA" id="ARBA00006366"/>
    </source>
</evidence>
<dbReference type="InterPro" id="IPR009357">
    <property type="entry name" value="Riboflavin_transptr"/>
</dbReference>
<dbReference type="Ensembl" id="ENSECAT00000127763.1">
    <property type="protein sequence ID" value="ENSECAP00000057823.1"/>
    <property type="gene ID" value="ENSECAG00000047493.1"/>
</dbReference>
<dbReference type="GO" id="GO:0005886">
    <property type="term" value="C:plasma membrane"/>
    <property type="evidence" value="ECO:0007669"/>
    <property type="project" value="UniProtKB-SubCell"/>
</dbReference>
<reference evidence="10" key="2">
    <citation type="submission" date="2025-08" db="UniProtKB">
        <authorList>
            <consortium name="Ensembl"/>
        </authorList>
    </citation>
    <scope>IDENTIFICATION</scope>
    <source>
        <strain evidence="10">Thoroughbred</strain>
    </source>
</reference>
<dbReference type="Proteomes" id="UP000002281">
    <property type="component" value="Unplaced"/>
</dbReference>
<dbReference type="Pfam" id="PF06237">
    <property type="entry name" value="SLC52_ribofla_tr"/>
    <property type="match status" value="1"/>
</dbReference>
<evidence type="ECO:0000256" key="1">
    <source>
        <dbReference type="ARBA" id="ARBA00000215"/>
    </source>
</evidence>
<evidence type="ECO:0000256" key="2">
    <source>
        <dbReference type="ARBA" id="ARBA00004651"/>
    </source>
</evidence>
<keyword evidence="7 9" id="KW-1133">Transmembrane helix</keyword>
<sequence length="114" mass="12599">MAAPAQGRLVPTHLMVALFGIDSWAVISGVWVELPVVIKELSMGMSSCYLSVPVALGNMGLLVVTLWRQCPLGKGELRPHPGVQGRLRARVLLGLWAWPWAWDLHGICTIKHFY</sequence>
<dbReference type="GeneTree" id="ENSGT01090000263346"/>
<keyword evidence="8 9" id="KW-0472">Membrane</keyword>
<feature type="transmembrane region" description="Helical" evidence="9">
    <location>
        <begin position="44"/>
        <end position="67"/>
    </location>
</feature>
<dbReference type="GO" id="GO:0032217">
    <property type="term" value="F:riboflavin transmembrane transporter activity"/>
    <property type="evidence" value="ECO:0007669"/>
    <property type="project" value="UniProtKB-UniRule"/>
</dbReference>
<evidence type="ECO:0000256" key="9">
    <source>
        <dbReference type="RuleBase" id="RU368035"/>
    </source>
</evidence>
<evidence type="ECO:0000256" key="4">
    <source>
        <dbReference type="ARBA" id="ARBA00022448"/>
    </source>
</evidence>
<evidence type="ECO:0000256" key="5">
    <source>
        <dbReference type="ARBA" id="ARBA00022475"/>
    </source>
</evidence>
<evidence type="ECO:0000313" key="10">
    <source>
        <dbReference type="Ensembl" id="ENSECAP00000057823.1"/>
    </source>
</evidence>
<reference evidence="10" key="1">
    <citation type="journal article" date="2009" name="Science">
        <title>Genome sequence, comparative analysis, and population genetics of the domestic horse.</title>
        <authorList>
            <consortium name="Broad Institute Genome Sequencing Platform"/>
            <consortium name="Broad Institute Whole Genome Assembly Team"/>
            <person name="Wade C.M."/>
            <person name="Giulotto E."/>
            <person name="Sigurdsson S."/>
            <person name="Zoli M."/>
            <person name="Gnerre S."/>
            <person name="Imsland F."/>
            <person name="Lear T.L."/>
            <person name="Adelson D.L."/>
            <person name="Bailey E."/>
            <person name="Bellone R.R."/>
            <person name="Bloecker H."/>
            <person name="Distl O."/>
            <person name="Edgar R.C."/>
            <person name="Garber M."/>
            <person name="Leeb T."/>
            <person name="Mauceli E."/>
            <person name="MacLeod J.N."/>
            <person name="Penedo M.C.T."/>
            <person name="Raison J.M."/>
            <person name="Sharpe T."/>
            <person name="Vogel J."/>
            <person name="Andersson L."/>
            <person name="Antczak D.F."/>
            <person name="Biagi T."/>
            <person name="Binns M.M."/>
            <person name="Chowdhary B.P."/>
            <person name="Coleman S.J."/>
            <person name="Della Valle G."/>
            <person name="Fryc S."/>
            <person name="Guerin G."/>
            <person name="Hasegawa T."/>
            <person name="Hill E.W."/>
            <person name="Jurka J."/>
            <person name="Kiialainen A."/>
            <person name="Lindgren G."/>
            <person name="Liu J."/>
            <person name="Magnani E."/>
            <person name="Mickelson J.R."/>
            <person name="Murray J."/>
            <person name="Nergadze S.G."/>
            <person name="Onofrio R."/>
            <person name="Pedroni S."/>
            <person name="Piras M.F."/>
            <person name="Raudsepp T."/>
            <person name="Rocchi M."/>
            <person name="Roeed K.H."/>
            <person name="Ryder O.A."/>
            <person name="Searle S."/>
            <person name="Skow L."/>
            <person name="Swinburne J.E."/>
            <person name="Syvaenen A.C."/>
            <person name="Tozaki T."/>
            <person name="Valberg S.J."/>
            <person name="Vaudin M."/>
            <person name="White J.R."/>
            <person name="Zody M.C."/>
            <person name="Lander E.S."/>
            <person name="Lindblad-Toh K."/>
        </authorList>
    </citation>
    <scope>NUCLEOTIDE SEQUENCE [LARGE SCALE GENOMIC DNA]</scope>
    <source>
        <strain evidence="10">Thoroughbred</strain>
    </source>
</reference>
<comment type="function">
    <text evidence="9">Plasma membrane transporter mediating the uptake by cells of the water soluble vitamin B2/riboflavin that plays a key role in biochemical oxidation-reduction reactions of the carbohydrate, lipid, and amino acid metabolism.</text>
</comment>
<organism evidence="10 11">
    <name type="scientific">Equus caballus</name>
    <name type="common">Horse</name>
    <dbReference type="NCBI Taxonomy" id="9796"/>
    <lineage>
        <taxon>Eukaryota</taxon>
        <taxon>Metazoa</taxon>
        <taxon>Chordata</taxon>
        <taxon>Craniata</taxon>
        <taxon>Vertebrata</taxon>
        <taxon>Euteleostomi</taxon>
        <taxon>Mammalia</taxon>
        <taxon>Eutheria</taxon>
        <taxon>Laurasiatheria</taxon>
        <taxon>Perissodactyla</taxon>
        <taxon>Equidae</taxon>
        <taxon>Equus</taxon>
    </lineage>
</organism>
<comment type="similarity">
    <text evidence="3 9">Belongs to the riboflavin transporter family.</text>
</comment>
<feature type="transmembrane region" description="Helical" evidence="9">
    <location>
        <begin position="12"/>
        <end position="32"/>
    </location>
</feature>
<reference evidence="10" key="3">
    <citation type="submission" date="2025-09" db="UniProtKB">
        <authorList>
            <consortium name="Ensembl"/>
        </authorList>
    </citation>
    <scope>IDENTIFICATION</scope>
    <source>
        <strain evidence="10">Thoroughbred</strain>
    </source>
</reference>
<dbReference type="PANTHER" id="PTHR12929">
    <property type="entry name" value="SOLUTE CARRIER FAMILY 52"/>
    <property type="match status" value="1"/>
</dbReference>
<comment type="caution">
    <text evidence="9">Lacks conserved residue(s) required for the propagation of feature annotation.</text>
</comment>
<proteinExistence type="inferred from homology"/>
<keyword evidence="11" id="KW-1185">Reference proteome</keyword>